<comment type="caution">
    <text evidence="1">The sequence shown here is derived from an EMBL/GenBank/DDBJ whole genome shotgun (WGS) entry which is preliminary data.</text>
</comment>
<reference evidence="1 2" key="1">
    <citation type="submission" date="2016-03" db="EMBL/GenBank/DDBJ databases">
        <title>EvidentialGene: Evidence-directed Construction of Genes on Genomes.</title>
        <authorList>
            <person name="Gilbert D.G."/>
            <person name="Choi J.-H."/>
            <person name="Mockaitis K."/>
            <person name="Colbourne J."/>
            <person name="Pfrender M."/>
        </authorList>
    </citation>
    <scope>NUCLEOTIDE SEQUENCE [LARGE SCALE GENOMIC DNA]</scope>
    <source>
        <strain evidence="1 2">Xinb3</strain>
        <tissue evidence="1">Complete organism</tissue>
    </source>
</reference>
<protein>
    <submittedName>
        <fullName evidence="1">Uncharacterized protein</fullName>
    </submittedName>
</protein>
<name>A0A162Q7F7_9CRUS</name>
<dbReference type="AlphaFoldDB" id="A0A162Q7F7"/>
<keyword evidence="2" id="KW-1185">Reference proteome</keyword>
<proteinExistence type="predicted"/>
<organism evidence="1 2">
    <name type="scientific">Daphnia magna</name>
    <dbReference type="NCBI Taxonomy" id="35525"/>
    <lineage>
        <taxon>Eukaryota</taxon>
        <taxon>Metazoa</taxon>
        <taxon>Ecdysozoa</taxon>
        <taxon>Arthropoda</taxon>
        <taxon>Crustacea</taxon>
        <taxon>Branchiopoda</taxon>
        <taxon>Diplostraca</taxon>
        <taxon>Cladocera</taxon>
        <taxon>Anomopoda</taxon>
        <taxon>Daphniidae</taxon>
        <taxon>Daphnia</taxon>
    </lineage>
</organism>
<evidence type="ECO:0000313" key="2">
    <source>
        <dbReference type="Proteomes" id="UP000076858"/>
    </source>
</evidence>
<gene>
    <name evidence="1" type="ORF">APZ42_014317</name>
</gene>
<dbReference type="EMBL" id="LRGB01000389">
    <property type="protein sequence ID" value="KZS19424.1"/>
    <property type="molecule type" value="Genomic_DNA"/>
</dbReference>
<accession>A0A162Q7F7</accession>
<sequence>MDTCGRVVIRQSGIESWTVFSSLMLQSLNVKKKGEGTVVTKEQLERERKILDKKGFVSSILCRDGNHVNVRY</sequence>
<dbReference type="Proteomes" id="UP000076858">
    <property type="component" value="Unassembled WGS sequence"/>
</dbReference>
<evidence type="ECO:0000313" key="1">
    <source>
        <dbReference type="EMBL" id="KZS19424.1"/>
    </source>
</evidence>